<dbReference type="GO" id="GO:0008409">
    <property type="term" value="F:5'-3' exonuclease activity"/>
    <property type="evidence" value="ECO:0007669"/>
    <property type="project" value="InterPro"/>
</dbReference>
<evidence type="ECO:0000256" key="4">
    <source>
        <dbReference type="ARBA" id="ARBA00022801"/>
    </source>
</evidence>
<dbReference type="GO" id="GO:0006310">
    <property type="term" value="P:DNA recombination"/>
    <property type="evidence" value="ECO:0007669"/>
    <property type="project" value="InterPro"/>
</dbReference>
<comment type="caution">
    <text evidence="9">The sequence shown here is derived from an EMBL/GenBank/DDBJ whole genome shotgun (WGS) entry which is preliminary data.</text>
</comment>
<keyword evidence="5 9" id="KW-0269">Exonuclease</keyword>
<dbReference type="RefSeq" id="WP_304122767.1">
    <property type="nucleotide sequence ID" value="NZ_DYZA01000174.1"/>
</dbReference>
<dbReference type="Gene3D" id="3.10.310.30">
    <property type="match status" value="1"/>
</dbReference>
<evidence type="ECO:0000313" key="9">
    <source>
        <dbReference type="EMBL" id="HJD97720.1"/>
    </source>
</evidence>
<evidence type="ECO:0000256" key="5">
    <source>
        <dbReference type="ARBA" id="ARBA00022839"/>
    </source>
</evidence>
<dbReference type="GO" id="GO:0003676">
    <property type="term" value="F:nucleic acid binding"/>
    <property type="evidence" value="ECO:0007669"/>
    <property type="project" value="InterPro"/>
</dbReference>
<dbReference type="PANTHER" id="PTHR30255">
    <property type="entry name" value="SINGLE-STRANDED-DNA-SPECIFIC EXONUCLEASE RECJ"/>
    <property type="match status" value="1"/>
</dbReference>
<dbReference type="NCBIfam" id="TIGR00644">
    <property type="entry name" value="recJ"/>
    <property type="match status" value="1"/>
</dbReference>
<evidence type="ECO:0000259" key="6">
    <source>
        <dbReference type="Pfam" id="PF01368"/>
    </source>
</evidence>
<dbReference type="InterPro" id="IPR001667">
    <property type="entry name" value="DDH_dom"/>
</dbReference>
<organism evidence="9 10">
    <name type="scientific">Mailhella massiliensis</name>
    <dbReference type="NCBI Taxonomy" id="1903261"/>
    <lineage>
        <taxon>Bacteria</taxon>
        <taxon>Pseudomonadati</taxon>
        <taxon>Thermodesulfobacteriota</taxon>
        <taxon>Desulfovibrionia</taxon>
        <taxon>Desulfovibrionales</taxon>
        <taxon>Desulfovibrionaceae</taxon>
        <taxon>Mailhella</taxon>
    </lineage>
</organism>
<sequence>MSKDWIFRTRKDGAPMPASFSSMAGRCGISPRLARLLWLRGLERPEAMAEYLSPGLRYLAKPALWPGMEKAAKLLAEGLRAGRSMAIWGDYDADGVTSTALALQVLRHHGYDALWHLPDRRSEGYGMNAAGVEELAKRGVSLLLTVDCGISDVSAIARARELGMDVVVTDHHLPPEDLPPATVLCNPRLADCPCAALAGVGVTFFLMAELNARLAEGGRPRLDMRRTLDLVALGTLADLVELEGQNRILVKNGLLVLAEAKRPGIAELKAVSGFAPLAALGAGQVIFSLAPRINAAGRVASAETALSLLCAEDCDSAAGYARSLDAYNTQRRQEEERITEQAMAQAEAALNDPALVIAGKDWNQGVIGIVASRLVEKYHKPTLVLCADGDTLKGSGRSISGFNLHDGLMRCSEELLACGGHRMAAGLRLKPEKLGAFRTRFLDVVRADLGPDPVPAVQMIDDELSFREAADFVFLKELEMMQPFGVGNPEPVFQSPPLLVKRRRLFGQQKNHVLLELTDESCNITLQAKAWRQAGEFPSDVEGRRILLAYSPCIDMYNGAASVDVRIRDWKMA</sequence>
<dbReference type="Pfam" id="PF01368">
    <property type="entry name" value="DHH"/>
    <property type="match status" value="1"/>
</dbReference>
<comment type="similarity">
    <text evidence="1">Belongs to the RecJ family.</text>
</comment>
<evidence type="ECO:0000256" key="2">
    <source>
        <dbReference type="ARBA" id="ARBA00019841"/>
    </source>
</evidence>
<dbReference type="EMBL" id="DYZA01000174">
    <property type="protein sequence ID" value="HJD97720.1"/>
    <property type="molecule type" value="Genomic_DNA"/>
</dbReference>
<dbReference type="SUPFAM" id="SSF64182">
    <property type="entry name" value="DHH phosphoesterases"/>
    <property type="match status" value="1"/>
</dbReference>
<dbReference type="Pfam" id="PF17768">
    <property type="entry name" value="RecJ_OB"/>
    <property type="match status" value="1"/>
</dbReference>
<dbReference type="InterPro" id="IPR041122">
    <property type="entry name" value="RecJ_OB"/>
</dbReference>
<dbReference type="InterPro" id="IPR003156">
    <property type="entry name" value="DHHA1_dom"/>
</dbReference>
<keyword evidence="4" id="KW-0378">Hydrolase</keyword>
<dbReference type="InterPro" id="IPR051673">
    <property type="entry name" value="SSDNA_exonuclease_RecJ"/>
</dbReference>
<dbReference type="Gene3D" id="3.90.1640.30">
    <property type="match status" value="1"/>
</dbReference>
<name>A0A921AXJ1_9BACT</name>
<dbReference type="PANTHER" id="PTHR30255:SF2">
    <property type="entry name" value="SINGLE-STRANDED-DNA-SPECIFIC EXONUCLEASE RECJ"/>
    <property type="match status" value="1"/>
</dbReference>
<evidence type="ECO:0000259" key="7">
    <source>
        <dbReference type="Pfam" id="PF02272"/>
    </source>
</evidence>
<feature type="domain" description="DHHA1" evidence="7">
    <location>
        <begin position="353"/>
        <end position="445"/>
    </location>
</feature>
<dbReference type="GO" id="GO:0006281">
    <property type="term" value="P:DNA repair"/>
    <property type="evidence" value="ECO:0007669"/>
    <property type="project" value="InterPro"/>
</dbReference>
<dbReference type="Proteomes" id="UP000698963">
    <property type="component" value="Unassembled WGS sequence"/>
</dbReference>
<proteinExistence type="inferred from homology"/>
<dbReference type="AlphaFoldDB" id="A0A921AXJ1"/>
<dbReference type="InterPro" id="IPR038763">
    <property type="entry name" value="DHH_sf"/>
</dbReference>
<protein>
    <recommendedName>
        <fullName evidence="2">Single-stranded-DNA-specific exonuclease RecJ</fullName>
    </recommendedName>
</protein>
<feature type="domain" description="DDH" evidence="6">
    <location>
        <begin position="85"/>
        <end position="235"/>
    </location>
</feature>
<dbReference type="InterPro" id="IPR004610">
    <property type="entry name" value="RecJ"/>
</dbReference>
<evidence type="ECO:0000256" key="3">
    <source>
        <dbReference type="ARBA" id="ARBA00022722"/>
    </source>
</evidence>
<gene>
    <name evidence="9" type="primary">recJ</name>
    <name evidence="9" type="ORF">K8W16_08765</name>
</gene>
<reference evidence="9" key="1">
    <citation type="journal article" date="2021" name="PeerJ">
        <title>Extensive microbial diversity within the chicken gut microbiome revealed by metagenomics and culture.</title>
        <authorList>
            <person name="Gilroy R."/>
            <person name="Ravi A."/>
            <person name="Getino M."/>
            <person name="Pursley I."/>
            <person name="Horton D.L."/>
            <person name="Alikhan N.F."/>
            <person name="Baker D."/>
            <person name="Gharbi K."/>
            <person name="Hall N."/>
            <person name="Watson M."/>
            <person name="Adriaenssens E.M."/>
            <person name="Foster-Nyarko E."/>
            <person name="Jarju S."/>
            <person name="Secka A."/>
            <person name="Antonio M."/>
            <person name="Oren A."/>
            <person name="Chaudhuri R.R."/>
            <person name="La Ragione R."/>
            <person name="Hildebrand F."/>
            <person name="Pallen M.J."/>
        </authorList>
    </citation>
    <scope>NUCLEOTIDE SEQUENCE</scope>
    <source>
        <strain evidence="9">ChiGjej2B2-19336</strain>
    </source>
</reference>
<keyword evidence="3" id="KW-0540">Nuclease</keyword>
<evidence type="ECO:0000259" key="8">
    <source>
        <dbReference type="Pfam" id="PF17768"/>
    </source>
</evidence>
<accession>A0A921AXJ1</accession>
<reference evidence="9" key="2">
    <citation type="submission" date="2021-09" db="EMBL/GenBank/DDBJ databases">
        <authorList>
            <person name="Gilroy R."/>
        </authorList>
    </citation>
    <scope>NUCLEOTIDE SEQUENCE</scope>
    <source>
        <strain evidence="9">ChiGjej2B2-19336</strain>
    </source>
</reference>
<dbReference type="Pfam" id="PF02272">
    <property type="entry name" value="DHHA1"/>
    <property type="match status" value="1"/>
</dbReference>
<evidence type="ECO:0000313" key="10">
    <source>
        <dbReference type="Proteomes" id="UP000698963"/>
    </source>
</evidence>
<evidence type="ECO:0000256" key="1">
    <source>
        <dbReference type="ARBA" id="ARBA00005915"/>
    </source>
</evidence>
<feature type="domain" description="RecJ OB" evidence="8">
    <location>
        <begin position="460"/>
        <end position="569"/>
    </location>
</feature>